<sequence>MQPVKSTRIEFLQFRAVQVQAIQMGQSEEGIIPHINDWHTAQIQVPQALQAPKCLLEQHTQRITDDTQPSQPLQIGKRPRKYFANIIIVQRENPEVAQASETITV</sequence>
<organism evidence="1">
    <name type="scientific">Photinus pyralis</name>
    <name type="common">Common eastern firefly</name>
    <name type="synonym">Lampyris pyralis</name>
    <dbReference type="NCBI Taxonomy" id="7054"/>
    <lineage>
        <taxon>Eukaryota</taxon>
        <taxon>Metazoa</taxon>
        <taxon>Ecdysozoa</taxon>
        <taxon>Arthropoda</taxon>
        <taxon>Hexapoda</taxon>
        <taxon>Insecta</taxon>
        <taxon>Pterygota</taxon>
        <taxon>Neoptera</taxon>
        <taxon>Endopterygota</taxon>
        <taxon>Coleoptera</taxon>
        <taxon>Polyphaga</taxon>
        <taxon>Elateriformia</taxon>
        <taxon>Elateroidea</taxon>
        <taxon>Lampyridae</taxon>
        <taxon>Lampyrinae</taxon>
        <taxon>Photinus</taxon>
    </lineage>
</organism>
<dbReference type="AlphaFoldDB" id="A0A1Y1KK83"/>
<reference evidence="1" key="1">
    <citation type="journal article" date="2016" name="Sci. Rep.">
        <title>Molecular characterization of firefly nuptial gifts: a multi-omics approach sheds light on postcopulatory sexual selection.</title>
        <authorList>
            <person name="Al-Wathiqui N."/>
            <person name="Fallon T.R."/>
            <person name="South A."/>
            <person name="Weng J.K."/>
            <person name="Lewis S.M."/>
        </authorList>
    </citation>
    <scope>NUCLEOTIDE SEQUENCE</scope>
</reference>
<name>A0A1Y1KK83_PHOPY</name>
<accession>A0A1Y1KK83</accession>
<evidence type="ECO:0000313" key="1">
    <source>
        <dbReference type="EMBL" id="JAV60045.1"/>
    </source>
</evidence>
<dbReference type="EMBL" id="GEZM01085249">
    <property type="protein sequence ID" value="JAV60045.1"/>
    <property type="molecule type" value="Transcribed_RNA"/>
</dbReference>
<protein>
    <submittedName>
        <fullName evidence="1">Uncharacterized protein</fullName>
    </submittedName>
</protein>
<proteinExistence type="predicted"/>